<dbReference type="AlphaFoldDB" id="A0A1H0A0S9"/>
<dbReference type="PANTHER" id="PTHR47992">
    <property type="entry name" value="PROTEIN PHOSPHATASE"/>
    <property type="match status" value="1"/>
</dbReference>
<dbReference type="SMART" id="SM00332">
    <property type="entry name" value="PP2Cc"/>
    <property type="match status" value="1"/>
</dbReference>
<dbReference type="SMART" id="SM00331">
    <property type="entry name" value="PP2C_SIG"/>
    <property type="match status" value="1"/>
</dbReference>
<evidence type="ECO:0000256" key="1">
    <source>
        <dbReference type="ARBA" id="ARBA00001936"/>
    </source>
</evidence>
<protein>
    <recommendedName>
        <fullName evidence="2">protein-serine/threonine phosphatase</fullName>
        <ecNumber evidence="2">3.1.3.16</ecNumber>
    </recommendedName>
</protein>
<keyword evidence="5" id="KW-0904">Protein phosphatase</keyword>
<evidence type="ECO:0000256" key="5">
    <source>
        <dbReference type="ARBA" id="ARBA00022912"/>
    </source>
</evidence>
<evidence type="ECO:0000256" key="8">
    <source>
        <dbReference type="ARBA" id="ARBA00048336"/>
    </source>
</evidence>
<feature type="region of interest" description="Disordered" evidence="9">
    <location>
        <begin position="1"/>
        <end position="21"/>
    </location>
</feature>
<evidence type="ECO:0000256" key="7">
    <source>
        <dbReference type="ARBA" id="ARBA00047761"/>
    </source>
</evidence>
<dbReference type="EMBL" id="FNIL01000001">
    <property type="protein sequence ID" value="SDN26316.1"/>
    <property type="molecule type" value="Genomic_DNA"/>
</dbReference>
<dbReference type="Gene3D" id="3.60.40.10">
    <property type="entry name" value="PPM-type phosphatase domain"/>
    <property type="match status" value="1"/>
</dbReference>
<reference evidence="12" key="1">
    <citation type="submission" date="2016-10" db="EMBL/GenBank/DDBJ databases">
        <authorList>
            <person name="Varghese N."/>
            <person name="Submissions S."/>
        </authorList>
    </citation>
    <scope>NUCLEOTIDE SEQUENCE [LARGE SCALE GENOMIC DNA]</scope>
    <source>
        <strain evidence="12">CGMCC 1.10369</strain>
    </source>
</reference>
<dbReference type="CDD" id="cd00143">
    <property type="entry name" value="PP2Cc"/>
    <property type="match status" value="1"/>
</dbReference>
<dbReference type="InterPro" id="IPR001932">
    <property type="entry name" value="PPM-type_phosphatase-like_dom"/>
</dbReference>
<dbReference type="OrthoDB" id="9801841at2"/>
<dbReference type="GO" id="GO:0004722">
    <property type="term" value="F:protein serine/threonine phosphatase activity"/>
    <property type="evidence" value="ECO:0007669"/>
    <property type="project" value="UniProtKB-EC"/>
</dbReference>
<dbReference type="InterPro" id="IPR036457">
    <property type="entry name" value="PPM-type-like_dom_sf"/>
</dbReference>
<comment type="catalytic activity">
    <reaction evidence="8">
        <text>O-phospho-L-threonyl-[protein] + H2O = L-threonyl-[protein] + phosphate</text>
        <dbReference type="Rhea" id="RHEA:47004"/>
        <dbReference type="Rhea" id="RHEA-COMP:11060"/>
        <dbReference type="Rhea" id="RHEA-COMP:11605"/>
        <dbReference type="ChEBI" id="CHEBI:15377"/>
        <dbReference type="ChEBI" id="CHEBI:30013"/>
        <dbReference type="ChEBI" id="CHEBI:43474"/>
        <dbReference type="ChEBI" id="CHEBI:61977"/>
        <dbReference type="EC" id="3.1.3.16"/>
    </reaction>
</comment>
<dbReference type="Proteomes" id="UP000198778">
    <property type="component" value="Unassembled WGS sequence"/>
</dbReference>
<evidence type="ECO:0000313" key="12">
    <source>
        <dbReference type="Proteomes" id="UP000198778"/>
    </source>
</evidence>
<evidence type="ECO:0000256" key="9">
    <source>
        <dbReference type="SAM" id="MobiDB-lite"/>
    </source>
</evidence>
<evidence type="ECO:0000256" key="3">
    <source>
        <dbReference type="ARBA" id="ARBA00022723"/>
    </source>
</evidence>
<feature type="compositionally biased region" description="Polar residues" evidence="9">
    <location>
        <begin position="1"/>
        <end position="10"/>
    </location>
</feature>
<sequence>MERSYGTDQGQVRKHNEDSVTVSKRNSGEFMAVVADGMGGHQAGDVASRLACETLITYFQEFEEIFEVGNTTKWLKTTVEKTNEILFEYQQTHPECRGMGTTLTAAVCTNEFFAYVNVGDSRLYYQQGKSMRQVTSDHSLVGELVRQGELTEEEAEVHPRKNVLLRALGTDELIESDTGLICWDEDDAVFLCSDGLSNKLSDNEIREMFLSEKNIDALPGKFIEIANKRGGEDNITVAIVRNSPRDVNHT</sequence>
<evidence type="ECO:0000256" key="2">
    <source>
        <dbReference type="ARBA" id="ARBA00013081"/>
    </source>
</evidence>
<keyword evidence="12" id="KW-1185">Reference proteome</keyword>
<dbReference type="PROSITE" id="PS51746">
    <property type="entry name" value="PPM_2"/>
    <property type="match status" value="1"/>
</dbReference>
<dbReference type="EC" id="3.1.3.16" evidence="2"/>
<dbReference type="STRING" id="745820.SAMN04488053_101287"/>
<dbReference type="NCBIfam" id="NF033484">
    <property type="entry name" value="Stp1_PP2C_phos"/>
    <property type="match status" value="1"/>
</dbReference>
<evidence type="ECO:0000259" key="10">
    <source>
        <dbReference type="PROSITE" id="PS51746"/>
    </source>
</evidence>
<keyword evidence="3" id="KW-0479">Metal-binding</keyword>
<evidence type="ECO:0000313" key="11">
    <source>
        <dbReference type="EMBL" id="SDN26316.1"/>
    </source>
</evidence>
<evidence type="ECO:0000256" key="6">
    <source>
        <dbReference type="ARBA" id="ARBA00023211"/>
    </source>
</evidence>
<accession>A0A1H0A0S9</accession>
<name>A0A1H0A0S9_9BACI</name>
<feature type="domain" description="PPM-type phosphatase" evidence="10">
    <location>
        <begin position="2"/>
        <end position="242"/>
    </location>
</feature>
<dbReference type="SUPFAM" id="SSF81606">
    <property type="entry name" value="PP2C-like"/>
    <property type="match status" value="1"/>
</dbReference>
<dbReference type="InterPro" id="IPR015655">
    <property type="entry name" value="PP2C"/>
</dbReference>
<keyword evidence="4" id="KW-0378">Hydrolase</keyword>
<gene>
    <name evidence="11" type="ORF">SAMN04488053_101287</name>
</gene>
<comment type="cofactor">
    <cofactor evidence="1">
        <name>Mn(2+)</name>
        <dbReference type="ChEBI" id="CHEBI:29035"/>
    </cofactor>
</comment>
<proteinExistence type="predicted"/>
<dbReference type="RefSeq" id="WP_090839855.1">
    <property type="nucleotide sequence ID" value="NZ_FNIL01000001.1"/>
</dbReference>
<comment type="catalytic activity">
    <reaction evidence="7">
        <text>O-phospho-L-seryl-[protein] + H2O = L-seryl-[protein] + phosphate</text>
        <dbReference type="Rhea" id="RHEA:20629"/>
        <dbReference type="Rhea" id="RHEA-COMP:9863"/>
        <dbReference type="Rhea" id="RHEA-COMP:11604"/>
        <dbReference type="ChEBI" id="CHEBI:15377"/>
        <dbReference type="ChEBI" id="CHEBI:29999"/>
        <dbReference type="ChEBI" id="CHEBI:43474"/>
        <dbReference type="ChEBI" id="CHEBI:83421"/>
        <dbReference type="EC" id="3.1.3.16"/>
    </reaction>
</comment>
<dbReference type="Pfam" id="PF13672">
    <property type="entry name" value="PP2C_2"/>
    <property type="match status" value="1"/>
</dbReference>
<keyword evidence="6" id="KW-0464">Manganese</keyword>
<evidence type="ECO:0000256" key="4">
    <source>
        <dbReference type="ARBA" id="ARBA00022801"/>
    </source>
</evidence>
<dbReference type="FunFam" id="3.60.40.10:FF:000002">
    <property type="entry name" value="Serine/threonine phosphatase stp"/>
    <property type="match status" value="1"/>
</dbReference>
<dbReference type="GO" id="GO:0046872">
    <property type="term" value="F:metal ion binding"/>
    <property type="evidence" value="ECO:0007669"/>
    <property type="project" value="UniProtKB-KW"/>
</dbReference>
<organism evidence="11 12">
    <name type="scientific">Alkalicoccus daliensis</name>
    <dbReference type="NCBI Taxonomy" id="745820"/>
    <lineage>
        <taxon>Bacteria</taxon>
        <taxon>Bacillati</taxon>
        <taxon>Bacillota</taxon>
        <taxon>Bacilli</taxon>
        <taxon>Bacillales</taxon>
        <taxon>Bacillaceae</taxon>
        <taxon>Alkalicoccus</taxon>
    </lineage>
</organism>